<evidence type="ECO:0000313" key="1">
    <source>
        <dbReference type="EMBL" id="MFB9752082.1"/>
    </source>
</evidence>
<keyword evidence="2" id="KW-1185">Reference proteome</keyword>
<dbReference type="RefSeq" id="WP_344910768.1">
    <property type="nucleotide sequence ID" value="NZ_BAAAYO010000010.1"/>
</dbReference>
<reference evidence="1 2" key="1">
    <citation type="submission" date="2024-09" db="EMBL/GenBank/DDBJ databases">
        <authorList>
            <person name="Sun Q."/>
            <person name="Mori K."/>
        </authorList>
    </citation>
    <scope>NUCLEOTIDE SEQUENCE [LARGE SCALE GENOMIC DNA]</scope>
    <source>
        <strain evidence="1 2">JCM 12520</strain>
    </source>
</reference>
<sequence length="115" mass="12966">MWNALPITGDLYGFQLEHSYAKPWTATVAVRQSEDDLELSADVFLFDLKDKEPYEELIEAIRRFSMKLKRDTGKHTCRLTVRCKGLADESGDLPLLVSSSPDGSLLIDVEFSEAL</sequence>
<dbReference type="EMBL" id="JBHMAG010000009">
    <property type="protein sequence ID" value="MFB9752082.1"/>
    <property type="molecule type" value="Genomic_DNA"/>
</dbReference>
<accession>A0ABV5VUW2</accession>
<evidence type="ECO:0000313" key="2">
    <source>
        <dbReference type="Proteomes" id="UP001589619"/>
    </source>
</evidence>
<gene>
    <name evidence="1" type="ORF">ACFFNY_10995</name>
</gene>
<protein>
    <submittedName>
        <fullName evidence="1">Uncharacterized protein</fullName>
    </submittedName>
</protein>
<organism evidence="1 2">
    <name type="scientific">Paenibacillus hodogayensis</name>
    <dbReference type="NCBI Taxonomy" id="279208"/>
    <lineage>
        <taxon>Bacteria</taxon>
        <taxon>Bacillati</taxon>
        <taxon>Bacillota</taxon>
        <taxon>Bacilli</taxon>
        <taxon>Bacillales</taxon>
        <taxon>Paenibacillaceae</taxon>
        <taxon>Paenibacillus</taxon>
    </lineage>
</organism>
<proteinExistence type="predicted"/>
<dbReference type="Proteomes" id="UP001589619">
    <property type="component" value="Unassembled WGS sequence"/>
</dbReference>
<comment type="caution">
    <text evidence="1">The sequence shown here is derived from an EMBL/GenBank/DDBJ whole genome shotgun (WGS) entry which is preliminary data.</text>
</comment>
<name>A0ABV5VUW2_9BACL</name>